<name>A0A6A0B5S1_9LACT</name>
<gene>
    <name evidence="1" type="ORF">Hs20B_09800</name>
</gene>
<dbReference type="Proteomes" id="UP000475928">
    <property type="component" value="Unassembled WGS sequence"/>
</dbReference>
<protein>
    <submittedName>
        <fullName evidence="1">Uncharacterized protein</fullName>
    </submittedName>
</protein>
<reference evidence="1 2" key="1">
    <citation type="submission" date="2020-02" db="EMBL/GenBank/DDBJ databases">
        <title>Draft genome sequence of Lactococcus sp. Hs20B0-1.</title>
        <authorList>
            <person name="Noda S."/>
            <person name="Yuki M."/>
            <person name="Ohkuma M."/>
        </authorList>
    </citation>
    <scope>NUCLEOTIDE SEQUENCE [LARGE SCALE GENOMIC DNA]</scope>
    <source>
        <strain evidence="1 2">Hs20B0-1</strain>
    </source>
</reference>
<proteinExistence type="predicted"/>
<evidence type="ECO:0000313" key="2">
    <source>
        <dbReference type="Proteomes" id="UP000475928"/>
    </source>
</evidence>
<dbReference type="AlphaFoldDB" id="A0A6A0B5S1"/>
<evidence type="ECO:0000313" key="1">
    <source>
        <dbReference type="EMBL" id="GFH40582.1"/>
    </source>
</evidence>
<dbReference type="EMBL" id="BLLH01000004">
    <property type="protein sequence ID" value="GFH40582.1"/>
    <property type="molecule type" value="Genomic_DNA"/>
</dbReference>
<organism evidence="1 2">
    <name type="scientific">Pseudolactococcus insecticola</name>
    <dbReference type="NCBI Taxonomy" id="2709158"/>
    <lineage>
        <taxon>Bacteria</taxon>
        <taxon>Bacillati</taxon>
        <taxon>Bacillota</taxon>
        <taxon>Bacilli</taxon>
        <taxon>Lactobacillales</taxon>
        <taxon>Streptococcaceae</taxon>
        <taxon>Pseudolactococcus</taxon>
    </lineage>
</organism>
<sequence>MKMAITRDTGFYAVGSPLLIFVNGEKVLSLSEDESKTLEVAARDVVTAKLVSMKSDSYTVRAESQAIKITPNSNRAVQAGLFLFLKFFMPGRLAITEV</sequence>
<keyword evidence="2" id="KW-1185">Reference proteome</keyword>
<comment type="caution">
    <text evidence="1">The sequence shown here is derived from an EMBL/GenBank/DDBJ whole genome shotgun (WGS) entry which is preliminary data.</text>
</comment>
<accession>A0A6A0B5S1</accession>
<dbReference type="RefSeq" id="WP_172356241.1">
    <property type="nucleotide sequence ID" value="NZ_BLLH01000004.1"/>
</dbReference>